<dbReference type="SUPFAM" id="SSF81901">
    <property type="entry name" value="HCP-like"/>
    <property type="match status" value="3"/>
</dbReference>
<gene>
    <name evidence="4" type="ORF">SERLADRAFT_439255</name>
</gene>
<keyword evidence="1" id="KW-0802">TPR repeat</keyword>
<protein>
    <recommendedName>
        <fullName evidence="3">CHAT domain-containing protein</fullName>
    </recommendedName>
</protein>
<comment type="similarity">
    <text evidence="2">Belongs to the APC3/CDC27 family.</text>
</comment>
<feature type="domain" description="CHAT" evidence="3">
    <location>
        <begin position="1181"/>
        <end position="1454"/>
    </location>
</feature>
<evidence type="ECO:0000313" key="4">
    <source>
        <dbReference type="EMBL" id="EGO23943.1"/>
    </source>
</evidence>
<dbReference type="KEGG" id="sla:SERLADRAFT_439255"/>
<reference evidence="5" key="1">
    <citation type="journal article" date="2011" name="Science">
        <title>The plant cell wall-decomposing machinery underlies the functional diversity of forest fungi.</title>
        <authorList>
            <person name="Eastwood D.C."/>
            <person name="Floudas D."/>
            <person name="Binder M."/>
            <person name="Majcherczyk A."/>
            <person name="Schneider P."/>
            <person name="Aerts A."/>
            <person name="Asiegbu F.O."/>
            <person name="Baker S.E."/>
            <person name="Barry K."/>
            <person name="Bendiksby M."/>
            <person name="Blumentritt M."/>
            <person name="Coutinho P.M."/>
            <person name="Cullen D."/>
            <person name="de Vries R.P."/>
            <person name="Gathman A."/>
            <person name="Goodell B."/>
            <person name="Henrissat B."/>
            <person name="Ihrmark K."/>
            <person name="Kauserud H."/>
            <person name="Kohler A."/>
            <person name="LaButti K."/>
            <person name="Lapidus A."/>
            <person name="Lavin J.L."/>
            <person name="Lee Y.-H."/>
            <person name="Lindquist E."/>
            <person name="Lilly W."/>
            <person name="Lucas S."/>
            <person name="Morin E."/>
            <person name="Murat C."/>
            <person name="Oguiza J.A."/>
            <person name="Park J."/>
            <person name="Pisabarro A.G."/>
            <person name="Riley R."/>
            <person name="Rosling A."/>
            <person name="Salamov A."/>
            <person name="Schmidt O."/>
            <person name="Schmutz J."/>
            <person name="Skrede I."/>
            <person name="Stenlid J."/>
            <person name="Wiebenga A."/>
            <person name="Xie X."/>
            <person name="Kuees U."/>
            <person name="Hibbett D.S."/>
            <person name="Hoffmeister D."/>
            <person name="Hoegberg N."/>
            <person name="Martin F."/>
            <person name="Grigoriev I.V."/>
            <person name="Watkinson S.C."/>
        </authorList>
    </citation>
    <scope>NUCLEOTIDE SEQUENCE [LARGE SCALE GENOMIC DNA]</scope>
    <source>
        <strain evidence="5">S7.9</strain>
    </source>
</reference>
<evidence type="ECO:0000256" key="1">
    <source>
        <dbReference type="ARBA" id="ARBA00022803"/>
    </source>
</evidence>
<proteinExistence type="inferred from homology"/>
<dbReference type="Pfam" id="PF12770">
    <property type="entry name" value="CHAT"/>
    <property type="match status" value="1"/>
</dbReference>
<dbReference type="GeneID" id="18815171"/>
<dbReference type="OrthoDB" id="2972126at2759"/>
<dbReference type="GO" id="GO:0005680">
    <property type="term" value="C:anaphase-promoting complex"/>
    <property type="evidence" value="ECO:0007669"/>
    <property type="project" value="UniProtKB-ARBA"/>
</dbReference>
<evidence type="ECO:0000259" key="3">
    <source>
        <dbReference type="Pfam" id="PF12770"/>
    </source>
</evidence>
<evidence type="ECO:0000256" key="2">
    <source>
        <dbReference type="ARBA" id="ARBA00038210"/>
    </source>
</evidence>
<accession>F8NZC3</accession>
<dbReference type="EMBL" id="GL945435">
    <property type="protein sequence ID" value="EGO23943.1"/>
    <property type="molecule type" value="Genomic_DNA"/>
</dbReference>
<dbReference type="Gene3D" id="1.25.40.10">
    <property type="entry name" value="Tetratricopeptide repeat domain"/>
    <property type="match status" value="3"/>
</dbReference>
<dbReference type="InterPro" id="IPR024983">
    <property type="entry name" value="CHAT_dom"/>
</dbReference>
<dbReference type="Proteomes" id="UP000008064">
    <property type="component" value="Unassembled WGS sequence"/>
</dbReference>
<dbReference type="PANTHER" id="PTHR12558:SF13">
    <property type="entry name" value="CELL DIVISION CYCLE PROTEIN 27 HOMOLOG"/>
    <property type="match status" value="1"/>
</dbReference>
<organism evidence="5">
    <name type="scientific">Serpula lacrymans var. lacrymans (strain S7.9)</name>
    <name type="common">Dry rot fungus</name>
    <dbReference type="NCBI Taxonomy" id="578457"/>
    <lineage>
        <taxon>Eukaryota</taxon>
        <taxon>Fungi</taxon>
        <taxon>Dikarya</taxon>
        <taxon>Basidiomycota</taxon>
        <taxon>Agaricomycotina</taxon>
        <taxon>Agaricomycetes</taxon>
        <taxon>Agaricomycetidae</taxon>
        <taxon>Boletales</taxon>
        <taxon>Coniophorineae</taxon>
        <taxon>Serpulaceae</taxon>
        <taxon>Serpula</taxon>
    </lineage>
</organism>
<dbReference type="InterPro" id="IPR011990">
    <property type="entry name" value="TPR-like_helical_dom_sf"/>
</dbReference>
<dbReference type="HOGENOM" id="CLU_001305_0_3_1"/>
<evidence type="ECO:0000313" key="5">
    <source>
        <dbReference type="Proteomes" id="UP000008064"/>
    </source>
</evidence>
<dbReference type="RefSeq" id="XP_007319705.1">
    <property type="nucleotide sequence ID" value="XM_007319643.1"/>
</dbReference>
<dbReference type="PANTHER" id="PTHR12558">
    <property type="entry name" value="CELL DIVISION CYCLE 16,23,27"/>
    <property type="match status" value="1"/>
</dbReference>
<name>F8NZC3_SERL9</name>
<sequence>MDAADTALKVGNISINFSDSASTSFPSTECCVWLSLEVDGREVSRTSRIAGSNKVAWNETCEFNIAATSALTFFLHVCSNPKASGESSIFGKVVVESNHLITHASNNKEIVLAIEPPEQHRSTFRGDLVFEVEVLMCIIISEGVKSPGISEVKEFDIVLQSSAEQCSCSAGLDNPCEHYGRYSQSGNVQELELSIKHYSSALRMRPPQHPLRSLLLSNLAVALKNSFKHKGDLRDLDVAIELQTSALESRPPGHPLRVNALSNLANTLWVRFLRTDDFHNLDLAIEHHTSAFTLRYPGDPHLFISLNNICLALGTRFQRQGRIEDLEQLIRHYTSLVELYPPGHPQSSDPLSHLAHAHWHRYERQGNLRDLDSAIMYHGSALKLRPVGHVGRPQSLNKLGNALLSRFRKLGEDHDIGLAITYYNEALKCFPPNHPLCFDLYTNLSSAIALRYQQHGDPEDLTSAIEYNNRALTLCPPGHPHRPEVLTNLANAYIIHFRLDSNQEDLDLAIEHYSVTLALCPQGHSYRSLSLDNLAHAYHLRFTHRGDLVDLELSIAHHSEALELRPIGHPYRHDSLINLARSLISRFNEQGVKRDLDEAVEYLNSALELCPQGNPARPLVLTTLALALDTQLDQQGVVGDLDLVVEHVIDALNLQSPGDPLHVELFQTLASLYFSRFKERGDLRDMELAVENSRNAIDLCPPGHVVLFFSLYALGCALTLRFQHQGDFRDLEQAIDCITKSVNLCPPGNPKRGTCLSTLATALLIKFKRTGEIVDLKLVIQHYTDALRLCPDGHPQQPHRVGNLAAARRELFGVRGDPRDLDIAIKLFHNALDRLPQKHPSRIAPLCNVAGALHSRFKLHGETADLECMLRHLHDALDALPHGHPQLYGVYHYLSGAYIAKFSLSSSIDDRNQAFEYYELASTLSSAGSSPQFESALQWIAYAEEEDHISKLKAYITTLNLLDRFLLVTSSVPRRYMMLKEIPSSLVPDAASCAIRDGKVDTAVELLEQGRGLLWTQLARLRTPLEGLRNSNQDGQRLADEFERITILLNREDYTSPGIESSESSTLSLEEAVERYRKLWGEWDAIIDKIRLMDGFAHFLRPIPLGDLQMAAVHGPVIILNISQYSCDAILVFHKRGPLLVPLPRVTDEQVIHMSEDFTNALKMTTAVGDEKTREKKLTFLLRTLWDNIVEPIVLALKSVGDIVPIGSRIWWCPTSKLTSLPLHAAGPYRKGEKNLSQLFISSYTPTLSALIRSRRKSTIVSPGLDTPIQTFLAVGQAKPHKSTDENELQSVDAELDLVRTLVPPSLSYSQVTGDAATVDGVMNGFRANGWIHLACHGRQDFSQPFDSSFALRDKPLRLMDIIHADLENPEFAFLSACHTALGDESTPDEVIHLAAGMQFSGFRSVIGTLWAVDDKTAMHVVTEFYKNLFNEGINCTGAAKALNKAVKKVNKTEVPLDQRIVFIHIGA</sequence>